<feature type="region of interest" description="Disordered" evidence="1">
    <location>
        <begin position="46"/>
        <end position="78"/>
    </location>
</feature>
<dbReference type="AlphaFoldDB" id="A0A0A9AW38"/>
<reference evidence="2" key="2">
    <citation type="journal article" date="2015" name="Data Brief">
        <title>Shoot transcriptome of the giant reed, Arundo donax.</title>
        <authorList>
            <person name="Barrero R.A."/>
            <person name="Guerrero F.D."/>
            <person name="Moolhuijzen P."/>
            <person name="Goolsby J.A."/>
            <person name="Tidwell J."/>
            <person name="Bellgard S.E."/>
            <person name="Bellgard M.I."/>
        </authorList>
    </citation>
    <scope>NUCLEOTIDE SEQUENCE</scope>
    <source>
        <tissue evidence="2">Shoot tissue taken approximately 20 cm above the soil surface</tissue>
    </source>
</reference>
<dbReference type="EMBL" id="GBRH01246578">
    <property type="protein sequence ID" value="JAD51317.1"/>
    <property type="molecule type" value="Transcribed_RNA"/>
</dbReference>
<reference evidence="2" key="1">
    <citation type="submission" date="2014-09" db="EMBL/GenBank/DDBJ databases">
        <authorList>
            <person name="Magalhaes I.L.F."/>
            <person name="Oliveira U."/>
            <person name="Santos F.R."/>
            <person name="Vidigal T.H.D.A."/>
            <person name="Brescovit A.D."/>
            <person name="Santos A.J."/>
        </authorList>
    </citation>
    <scope>NUCLEOTIDE SEQUENCE</scope>
    <source>
        <tissue evidence="2">Shoot tissue taken approximately 20 cm above the soil surface</tissue>
    </source>
</reference>
<accession>A0A0A9AW38</accession>
<sequence>MGFRPAPHRHATPPQPTNSSPQRRDLAAVPSSSHCILALASRPHELLAAPRPRHPATPLHPASSSPLPPRLLCPLAQS</sequence>
<evidence type="ECO:0000313" key="2">
    <source>
        <dbReference type="EMBL" id="JAD51317.1"/>
    </source>
</evidence>
<feature type="compositionally biased region" description="Basic residues" evidence="1">
    <location>
        <begin position="1"/>
        <end position="11"/>
    </location>
</feature>
<feature type="region of interest" description="Disordered" evidence="1">
    <location>
        <begin position="1"/>
        <end position="31"/>
    </location>
</feature>
<evidence type="ECO:0000256" key="1">
    <source>
        <dbReference type="SAM" id="MobiDB-lite"/>
    </source>
</evidence>
<organism evidence="2">
    <name type="scientific">Arundo donax</name>
    <name type="common">Giant reed</name>
    <name type="synonym">Donax arundinaceus</name>
    <dbReference type="NCBI Taxonomy" id="35708"/>
    <lineage>
        <taxon>Eukaryota</taxon>
        <taxon>Viridiplantae</taxon>
        <taxon>Streptophyta</taxon>
        <taxon>Embryophyta</taxon>
        <taxon>Tracheophyta</taxon>
        <taxon>Spermatophyta</taxon>
        <taxon>Magnoliopsida</taxon>
        <taxon>Liliopsida</taxon>
        <taxon>Poales</taxon>
        <taxon>Poaceae</taxon>
        <taxon>PACMAD clade</taxon>
        <taxon>Arundinoideae</taxon>
        <taxon>Arundineae</taxon>
        <taxon>Arundo</taxon>
    </lineage>
</organism>
<feature type="compositionally biased region" description="Low complexity" evidence="1">
    <location>
        <begin position="56"/>
        <end position="65"/>
    </location>
</feature>
<name>A0A0A9AW38_ARUDO</name>
<protein>
    <submittedName>
        <fullName evidence="2">Uncharacterized protein</fullName>
    </submittedName>
</protein>
<proteinExistence type="predicted"/>